<dbReference type="Gene3D" id="1.10.520.20">
    <property type="entry name" value="N-terminal domain of the delta subunit of the F1F0-ATP synthase"/>
    <property type="match status" value="1"/>
</dbReference>
<reference evidence="10" key="1">
    <citation type="submission" date="2016-08" db="EMBL/GenBank/DDBJ databases">
        <authorList>
            <person name="Varghese N."/>
            <person name="Submissions Spin"/>
        </authorList>
    </citation>
    <scope>NUCLEOTIDE SEQUENCE [LARGE SCALE GENOMIC DNA]</scope>
    <source>
        <strain evidence="10">HAMBI 2971</strain>
    </source>
</reference>
<evidence type="ECO:0000256" key="4">
    <source>
        <dbReference type="ARBA" id="ARBA00023065"/>
    </source>
</evidence>
<dbReference type="OrthoDB" id="9796185at2"/>
<dbReference type="PANTHER" id="PTHR11910">
    <property type="entry name" value="ATP SYNTHASE DELTA CHAIN"/>
    <property type="match status" value="1"/>
</dbReference>
<dbReference type="NCBIfam" id="NF004402">
    <property type="entry name" value="PRK05758.2-2"/>
    <property type="match status" value="1"/>
</dbReference>
<dbReference type="NCBIfam" id="NF004406">
    <property type="entry name" value="PRK05758.3-2"/>
    <property type="match status" value="1"/>
</dbReference>
<evidence type="ECO:0000256" key="3">
    <source>
        <dbReference type="ARBA" id="ARBA00022781"/>
    </source>
</evidence>
<dbReference type="SUPFAM" id="SSF47928">
    <property type="entry name" value="N-terminal domain of the delta subunit of the F1F0-ATP synthase"/>
    <property type="match status" value="1"/>
</dbReference>
<name>A0A1C3VQV5_9HYPH</name>
<keyword evidence="6 8" id="KW-0139">CF(1)</keyword>
<dbReference type="AlphaFoldDB" id="A0A1C3VQV5"/>
<dbReference type="Pfam" id="PF00213">
    <property type="entry name" value="OSCP"/>
    <property type="match status" value="1"/>
</dbReference>
<dbReference type="EMBL" id="FMAH01000016">
    <property type="protein sequence ID" value="SCB30089.1"/>
    <property type="molecule type" value="Genomic_DNA"/>
</dbReference>
<evidence type="ECO:0000256" key="6">
    <source>
        <dbReference type="ARBA" id="ARBA00023196"/>
    </source>
</evidence>
<evidence type="ECO:0000256" key="5">
    <source>
        <dbReference type="ARBA" id="ARBA00023136"/>
    </source>
</evidence>
<keyword evidence="8" id="KW-1003">Cell membrane</keyword>
<evidence type="ECO:0000256" key="1">
    <source>
        <dbReference type="ARBA" id="ARBA00004370"/>
    </source>
</evidence>
<organism evidence="9 10">
    <name type="scientific">Rhizobium miluonense</name>
    <dbReference type="NCBI Taxonomy" id="411945"/>
    <lineage>
        <taxon>Bacteria</taxon>
        <taxon>Pseudomonadati</taxon>
        <taxon>Pseudomonadota</taxon>
        <taxon>Alphaproteobacteria</taxon>
        <taxon>Hyphomicrobiales</taxon>
        <taxon>Rhizobiaceae</taxon>
        <taxon>Rhizobium/Agrobacterium group</taxon>
        <taxon>Rhizobium</taxon>
    </lineage>
</organism>
<keyword evidence="7 8" id="KW-0066">ATP synthesis</keyword>
<accession>A0A1C3VQV5</accession>
<dbReference type="GO" id="GO:0045259">
    <property type="term" value="C:proton-transporting ATP synthase complex"/>
    <property type="evidence" value="ECO:0007669"/>
    <property type="project" value="UniProtKB-KW"/>
</dbReference>
<evidence type="ECO:0000313" key="9">
    <source>
        <dbReference type="EMBL" id="SCB30089.1"/>
    </source>
</evidence>
<evidence type="ECO:0000256" key="7">
    <source>
        <dbReference type="ARBA" id="ARBA00023310"/>
    </source>
</evidence>
<comment type="function">
    <text evidence="8">This protein is part of the stalk that links CF(0) to CF(1). It either transmits conformational changes from CF(0) to CF(1) or is implicated in proton conduction.</text>
</comment>
<keyword evidence="4 8" id="KW-0406">Ion transport</keyword>
<comment type="subcellular location">
    <subcellularLocation>
        <location evidence="8">Cell membrane</location>
        <topology evidence="8">Peripheral membrane protein</topology>
    </subcellularLocation>
    <subcellularLocation>
        <location evidence="1">Membrane</location>
    </subcellularLocation>
</comment>
<keyword evidence="10" id="KW-1185">Reference proteome</keyword>
<dbReference type="InterPro" id="IPR000711">
    <property type="entry name" value="ATPase_OSCP/dsu"/>
</dbReference>
<evidence type="ECO:0000256" key="2">
    <source>
        <dbReference type="ARBA" id="ARBA00022448"/>
    </source>
</evidence>
<keyword evidence="5 8" id="KW-0472">Membrane</keyword>
<evidence type="ECO:0000313" key="10">
    <source>
        <dbReference type="Proteomes" id="UP000199435"/>
    </source>
</evidence>
<dbReference type="InterPro" id="IPR020781">
    <property type="entry name" value="ATPase_OSCP/d_CS"/>
</dbReference>
<dbReference type="InterPro" id="IPR026015">
    <property type="entry name" value="ATP_synth_OSCP/delta_N_sf"/>
</dbReference>
<protein>
    <recommendedName>
        <fullName evidence="8">ATP synthase subunit delta</fullName>
    </recommendedName>
    <alternativeName>
        <fullName evidence="8">ATP synthase F(1) sector subunit delta</fullName>
    </alternativeName>
    <alternativeName>
        <fullName evidence="8">F-type ATPase subunit delta</fullName>
        <shortName evidence="8">F-ATPase subunit delta</shortName>
    </alternativeName>
</protein>
<dbReference type="Proteomes" id="UP000199435">
    <property type="component" value="Unassembled WGS sequence"/>
</dbReference>
<dbReference type="GO" id="GO:0005886">
    <property type="term" value="C:plasma membrane"/>
    <property type="evidence" value="ECO:0007669"/>
    <property type="project" value="UniProtKB-SubCell"/>
</dbReference>
<dbReference type="HAMAP" id="MF_01416">
    <property type="entry name" value="ATP_synth_delta_bact"/>
    <property type="match status" value="1"/>
</dbReference>
<sequence length="188" mass="19975">MPVADTSQHVSGVAERYASSLFELALEEGVVPAVTADLDRFQAMLDESDDLKRFVHSPVFSADEQVGAIQALATKAGFGAYVTNFLKLVASNRRLFALPGMIKAFRIIAAKHRGEISAEVTSAHALTQAQEDELKAALKGVTGKDVAIAVTVDPSILGGLIVKVGSRQIDTSLRTKLSTLKLALKEVG</sequence>
<dbReference type="STRING" id="411945.GA0061102_101697"/>
<keyword evidence="3 8" id="KW-0375">Hydrogen ion transport</keyword>
<comment type="similarity">
    <text evidence="8">Belongs to the ATPase delta chain family.</text>
</comment>
<dbReference type="GO" id="GO:0046933">
    <property type="term" value="F:proton-transporting ATP synthase activity, rotational mechanism"/>
    <property type="evidence" value="ECO:0007669"/>
    <property type="project" value="UniProtKB-UniRule"/>
</dbReference>
<proteinExistence type="inferred from homology"/>
<comment type="function">
    <text evidence="8">F(1)F(0) ATP synthase produces ATP from ADP in the presence of a proton or sodium gradient. F-type ATPases consist of two structural domains, F(1) containing the extramembraneous catalytic core and F(0) containing the membrane proton channel, linked together by a central stalk and a peripheral stalk. During catalysis, ATP synthesis in the catalytic domain of F(1) is coupled via a rotary mechanism of the central stalk subunits to proton translocation.</text>
</comment>
<evidence type="ECO:0000256" key="8">
    <source>
        <dbReference type="HAMAP-Rule" id="MF_01416"/>
    </source>
</evidence>
<gene>
    <name evidence="8" type="primary">atpH</name>
    <name evidence="9" type="ORF">GA0061102_101697</name>
</gene>
<dbReference type="NCBIfam" id="TIGR01145">
    <property type="entry name" value="ATP_synt_delta"/>
    <property type="match status" value="1"/>
</dbReference>
<dbReference type="PRINTS" id="PR00125">
    <property type="entry name" value="ATPASEDELTA"/>
</dbReference>
<dbReference type="RefSeq" id="WP_092849790.1">
    <property type="nucleotide sequence ID" value="NZ_FMAH01000016.1"/>
</dbReference>
<dbReference type="PROSITE" id="PS00389">
    <property type="entry name" value="ATPASE_DELTA"/>
    <property type="match status" value="1"/>
</dbReference>
<keyword evidence="2 8" id="KW-0813">Transport</keyword>